<dbReference type="PROSITE" id="PS51205">
    <property type="entry name" value="VPS9"/>
    <property type="match status" value="1"/>
</dbReference>
<evidence type="ECO:0000256" key="1">
    <source>
        <dbReference type="ARBA" id="ARBA00004132"/>
    </source>
</evidence>
<keyword evidence="6" id="KW-0344">Guanine-nucleotide releasing factor</keyword>
<dbReference type="EMBL" id="CAJGYM010000010">
    <property type="protein sequence ID" value="CAD6189112.1"/>
    <property type="molecule type" value="Genomic_DNA"/>
</dbReference>
<dbReference type="GO" id="GO:0005096">
    <property type="term" value="F:GTPase activator activity"/>
    <property type="evidence" value="ECO:0007669"/>
    <property type="project" value="UniProtKB-KW"/>
</dbReference>
<evidence type="ECO:0000313" key="14">
    <source>
        <dbReference type="Proteomes" id="UP000835052"/>
    </source>
</evidence>
<evidence type="ECO:0000256" key="7">
    <source>
        <dbReference type="ARBA" id="ARBA00023136"/>
    </source>
</evidence>
<reference evidence="13" key="1">
    <citation type="submission" date="2020-10" db="EMBL/GenBank/DDBJ databases">
        <authorList>
            <person name="Kikuchi T."/>
        </authorList>
    </citation>
    <scope>NUCLEOTIDE SEQUENCE</scope>
    <source>
        <strain evidence="13">NKZ352</strain>
    </source>
</reference>
<keyword evidence="14" id="KW-1185">Reference proteome</keyword>
<dbReference type="InterPro" id="IPR037191">
    <property type="entry name" value="VPS9_dom_sf"/>
</dbReference>
<organism evidence="13 14">
    <name type="scientific">Caenorhabditis auriculariae</name>
    <dbReference type="NCBI Taxonomy" id="2777116"/>
    <lineage>
        <taxon>Eukaryota</taxon>
        <taxon>Metazoa</taxon>
        <taxon>Ecdysozoa</taxon>
        <taxon>Nematoda</taxon>
        <taxon>Chromadorea</taxon>
        <taxon>Rhabditida</taxon>
        <taxon>Rhabditina</taxon>
        <taxon>Rhabditomorpha</taxon>
        <taxon>Rhabditoidea</taxon>
        <taxon>Rhabditidae</taxon>
        <taxon>Peloderinae</taxon>
        <taxon>Caenorhabditis</taxon>
    </lineage>
</organism>
<comment type="subcellular location">
    <subcellularLocation>
        <location evidence="1">Cytoplasmic vesicle</location>
        <location evidence="1">Clathrin-coated vesicle</location>
    </subcellularLocation>
    <subcellularLocation>
        <location evidence="2">Membrane</location>
        <topology evidence="2">Peripheral membrane protein</topology>
    </subcellularLocation>
</comment>
<dbReference type="GO" id="GO:0030139">
    <property type="term" value="C:endocytic vesicle"/>
    <property type="evidence" value="ECO:0007669"/>
    <property type="project" value="TreeGrafter"/>
</dbReference>
<dbReference type="InterPro" id="IPR003123">
    <property type="entry name" value="VPS9"/>
</dbReference>
<evidence type="ECO:0000256" key="10">
    <source>
        <dbReference type="ARBA" id="ARBA00065347"/>
    </source>
</evidence>
<dbReference type="GO" id="GO:0016020">
    <property type="term" value="C:membrane"/>
    <property type="evidence" value="ECO:0007669"/>
    <property type="project" value="UniProtKB-SubCell"/>
</dbReference>
<proteinExistence type="inferred from homology"/>
<dbReference type="PANTHER" id="PTHR23101">
    <property type="entry name" value="RAB GDP/GTP EXCHANGE FACTOR"/>
    <property type="match status" value="1"/>
</dbReference>
<dbReference type="Gene3D" id="1.20.1050.80">
    <property type="entry name" value="VPS9 domain"/>
    <property type="match status" value="1"/>
</dbReference>
<dbReference type="GO" id="GO:0005085">
    <property type="term" value="F:guanyl-nucleotide exchange factor activity"/>
    <property type="evidence" value="ECO:0007669"/>
    <property type="project" value="UniProtKB-KW"/>
</dbReference>
<evidence type="ECO:0000256" key="9">
    <source>
        <dbReference type="ARBA" id="ARBA00057996"/>
    </source>
</evidence>
<dbReference type="SMART" id="SM00167">
    <property type="entry name" value="VPS9"/>
    <property type="match status" value="1"/>
</dbReference>
<dbReference type="GO" id="GO:0031267">
    <property type="term" value="F:small GTPase binding"/>
    <property type="evidence" value="ECO:0007669"/>
    <property type="project" value="TreeGrafter"/>
</dbReference>
<dbReference type="FunFam" id="1.20.1050.80:FF:000001">
    <property type="entry name" value="GTPase-activating protein and VPS9 domain-containing protein 1 isoform X1"/>
    <property type="match status" value="1"/>
</dbReference>
<sequence length="532" mass="59937">MNLLGDKQETAKSDLEAKETLMDPGNEAIKNNAETIEILELAETRQIPLELTGQSSNGSNNQLDEGNAARGLDIIKRFGMRVKKGITPFSKHSDTISELLSEMAQSSKNESSLPTSISDNLLSKETPLSPDAILAKYAGKSCIPPLLPSPVGSIPERNMPEVEYYSSTNLLSCRAFSDTLRKLRTVLGNVCNLPKLTLLENTLIQLDQQKRLKELLQAVLAEKIHGRDHGMAARIREVIRCVDFFDSNGIDTLIDKLKEGNDEQERKILDLQAMRLRHMGTLSLLDALECRIELNKQLILESLVQLLTRAFFSVKEEEEQMTAFVREFRALHAQDERSDAVQKMVLRLHQKIPHHSLWKDAPSAMLSYTKKALEREVMRYVHPHAFYPNSDADRFRDDVFYVNVSKLVAKITHKSASIAINEKLHGEAPWPSAQAEIKVINAYKSAIDKLECVVRCCECINNLVAMAGDQNIAAADDLIPVLVYVLIQANPPALLSNLQYIESFAENKIREGREAYYWTLFQSSIEYIKTLF</sequence>
<comment type="similarity">
    <text evidence="3">Belongs to the GAPVD1 family.</text>
</comment>
<evidence type="ECO:0000256" key="8">
    <source>
        <dbReference type="ARBA" id="ARBA00023329"/>
    </source>
</evidence>
<keyword evidence="5" id="KW-0254">Endocytosis</keyword>
<evidence type="ECO:0000259" key="12">
    <source>
        <dbReference type="PROSITE" id="PS51205"/>
    </source>
</evidence>
<keyword evidence="7" id="KW-0472">Membrane</keyword>
<evidence type="ECO:0000256" key="6">
    <source>
        <dbReference type="ARBA" id="ARBA00022658"/>
    </source>
</evidence>
<evidence type="ECO:0000256" key="11">
    <source>
        <dbReference type="ARBA" id="ARBA00074067"/>
    </source>
</evidence>
<evidence type="ECO:0000256" key="2">
    <source>
        <dbReference type="ARBA" id="ARBA00004170"/>
    </source>
</evidence>
<dbReference type="GO" id="GO:0030136">
    <property type="term" value="C:clathrin-coated vesicle"/>
    <property type="evidence" value="ECO:0007669"/>
    <property type="project" value="UniProtKB-SubCell"/>
</dbReference>
<keyword evidence="8" id="KW-0968">Cytoplasmic vesicle</keyword>
<gene>
    <name evidence="13" type="ORF">CAUJ_LOCUS5031</name>
</gene>
<accession>A0A8S1H186</accession>
<dbReference type="GO" id="GO:0051049">
    <property type="term" value="P:regulation of transport"/>
    <property type="evidence" value="ECO:0007669"/>
    <property type="project" value="UniProtKB-ARBA"/>
</dbReference>
<evidence type="ECO:0000256" key="4">
    <source>
        <dbReference type="ARBA" id="ARBA00022468"/>
    </source>
</evidence>
<dbReference type="GO" id="GO:0006897">
    <property type="term" value="P:endocytosis"/>
    <property type="evidence" value="ECO:0007669"/>
    <property type="project" value="UniProtKB-KW"/>
</dbReference>
<evidence type="ECO:0000313" key="13">
    <source>
        <dbReference type="EMBL" id="CAD6189112.1"/>
    </source>
</evidence>
<dbReference type="SUPFAM" id="SSF109993">
    <property type="entry name" value="VPS9 domain"/>
    <property type="match status" value="1"/>
</dbReference>
<name>A0A8S1H186_9PELO</name>
<comment type="subunit">
    <text evidence="10">Interacts with GDP-bound rab-5. Interacts with alpha-adaptin.</text>
</comment>
<evidence type="ECO:0000256" key="3">
    <source>
        <dbReference type="ARBA" id="ARBA00008489"/>
    </source>
</evidence>
<protein>
    <recommendedName>
        <fullName evidence="11">Receptor-mediated endocytosis protein 6</fullName>
    </recommendedName>
</protein>
<evidence type="ECO:0000256" key="5">
    <source>
        <dbReference type="ARBA" id="ARBA00022583"/>
    </source>
</evidence>
<dbReference type="Gene3D" id="1.10.246.120">
    <property type="match status" value="1"/>
</dbReference>
<dbReference type="Proteomes" id="UP000835052">
    <property type="component" value="Unassembled WGS sequence"/>
</dbReference>
<feature type="domain" description="VPS9" evidence="12">
    <location>
        <begin position="394"/>
        <end position="532"/>
    </location>
</feature>
<comment type="function">
    <text evidence="9">Acts both as a GTPase-activating protein (GAP) and a guanine nucleotide exchange factor (GEF), and participates in endocytosis. Acts by regulating the activation of rab-5 by exchanging bound GDP for free GTP at clathrin coated pits.</text>
</comment>
<dbReference type="OrthoDB" id="10264848at2759"/>
<dbReference type="PANTHER" id="PTHR23101:SF25">
    <property type="entry name" value="GTPASE-ACTIVATING PROTEIN AND VPS9 DOMAIN-CONTAINING PROTEIN 1"/>
    <property type="match status" value="1"/>
</dbReference>
<dbReference type="InterPro" id="IPR045046">
    <property type="entry name" value="Vps9-like"/>
</dbReference>
<keyword evidence="4" id="KW-0343">GTPase activation</keyword>
<dbReference type="GO" id="GO:0005829">
    <property type="term" value="C:cytosol"/>
    <property type="evidence" value="ECO:0007669"/>
    <property type="project" value="TreeGrafter"/>
</dbReference>
<comment type="caution">
    <text evidence="13">The sequence shown here is derived from an EMBL/GenBank/DDBJ whole genome shotgun (WGS) entry which is preliminary data.</text>
</comment>
<dbReference type="AlphaFoldDB" id="A0A8S1H186"/>
<dbReference type="Pfam" id="PF02204">
    <property type="entry name" value="VPS9"/>
    <property type="match status" value="1"/>
</dbReference>